<name>A0A6G6D9J3_9PEZI</name>
<dbReference type="Pfam" id="PF00961">
    <property type="entry name" value="LAGLIDADG_1"/>
    <property type="match status" value="2"/>
</dbReference>
<reference evidence="2" key="2">
    <citation type="submission" date="2019-02" db="EMBL/GenBank/DDBJ databases">
        <authorList>
            <person name="Manzilamu Z."/>
            <person name="Suo F."/>
        </authorList>
    </citation>
    <scope>NUCLEOTIDE SEQUENCE</scope>
    <source>
        <strain evidence="2">SFY20170806</strain>
    </source>
</reference>
<dbReference type="EMBL" id="MK574676">
    <property type="protein sequence ID" value="QIE13213.1"/>
    <property type="molecule type" value="Genomic_DNA"/>
</dbReference>
<sequence>MKTNYNLNKLFKGISVFMGSFSSLPIIFKRTYSSSNLPLKPWFVTGFVDAEGCFLVSIVKNDNLRTGWEVICRFKIGLHIKDSLLLEQIKTYFGVGTLTINVKNNSCVFEVTSLEGIINNLLPHFHKHPLISNKLADYLLFKEVILIMQQKGHLTVPGLQTIVNLRAALNNGLSDTLKEAFPLTVSSVRPIVPESIIPNQNWISGFVSGDGSFKILKQTSRSHKLGYRFSLVFDITQDSRDELLLRTIASYFGCGSFYYNQLDKATGKYIVSGFDQIYDSIIPFFNLYKIMGIKALDFEDFCKAAEIMKTKSHLSEEGAAKILVLKDGMNKGRGIYLPESVKLSLSGPLFIYNPAKIILYYTTDNIKDLIDVLNIQEVALNKHLDKGTIYLKNFTFSQSLLPNVEQQLLTLDELAQIMQRIREGKKNKIKKFKKI</sequence>
<dbReference type="Gene3D" id="3.10.28.10">
    <property type="entry name" value="Homing endonucleases"/>
    <property type="match status" value="2"/>
</dbReference>
<accession>A0A6G6D9J3</accession>
<dbReference type="GO" id="GO:0005739">
    <property type="term" value="C:mitochondrion"/>
    <property type="evidence" value="ECO:0007669"/>
    <property type="project" value="UniProtKB-ARBA"/>
</dbReference>
<gene>
    <name evidence="2" type="primary">ORF435</name>
</gene>
<feature type="domain" description="Homing endonuclease LAGLIDADG" evidence="1">
    <location>
        <begin position="45"/>
        <end position="144"/>
    </location>
</feature>
<dbReference type="AlphaFoldDB" id="A0A6G6D9J3"/>
<dbReference type="PANTHER" id="PTHR36181">
    <property type="entry name" value="INTRON-ENCODED ENDONUCLEASE AI3-RELATED"/>
    <property type="match status" value="1"/>
</dbReference>
<dbReference type="InterPro" id="IPR051289">
    <property type="entry name" value="LAGLIDADG_Endonuclease"/>
</dbReference>
<reference evidence="2" key="1">
    <citation type="journal article" date="2019" name="Mitochondrial DNA Part B Resour">
        <title>The complete mitochondrial genome of wood-rotting fungus Xylaria hypoxylon.</title>
        <authorList>
            <person name="Zhou H."/>
            <person name="Abuduaini A."/>
            <person name="Xie H."/>
            <person name="Kang R."/>
            <person name="Suo F."/>
            <person name="Huang L."/>
        </authorList>
    </citation>
    <scope>NUCLEOTIDE SEQUENCE</scope>
    <source>
        <strain evidence="2">SFY20170806</strain>
    </source>
</reference>
<feature type="domain" description="Homing endonuclease LAGLIDADG" evidence="1">
    <location>
        <begin position="203"/>
        <end position="304"/>
    </location>
</feature>
<dbReference type="GO" id="GO:0004519">
    <property type="term" value="F:endonuclease activity"/>
    <property type="evidence" value="ECO:0007669"/>
    <property type="project" value="InterPro"/>
</dbReference>
<dbReference type="PANTHER" id="PTHR36181:SF4">
    <property type="entry name" value="LAGLIDADG ENDONUCLEASE"/>
    <property type="match status" value="1"/>
</dbReference>
<dbReference type="InterPro" id="IPR027434">
    <property type="entry name" value="Homing_endonucl"/>
</dbReference>
<geneLocation type="mitochondrion" evidence="2"/>
<keyword evidence="2" id="KW-0496">Mitochondrion</keyword>
<proteinExistence type="predicted"/>
<dbReference type="FunFam" id="3.10.28.10:FF:000010">
    <property type="entry name" value="LAGLIDADG homing endonuclease I-LtrII"/>
    <property type="match status" value="1"/>
</dbReference>
<dbReference type="InterPro" id="IPR004860">
    <property type="entry name" value="LAGLIDADG_dom"/>
</dbReference>
<dbReference type="RefSeq" id="YP_009744357.1">
    <property type="nucleotide sequence ID" value="NC_046734.1"/>
</dbReference>
<dbReference type="SUPFAM" id="SSF55608">
    <property type="entry name" value="Homing endonucleases"/>
    <property type="match status" value="2"/>
</dbReference>
<protein>
    <recommendedName>
        <fullName evidence="1">Homing endonuclease LAGLIDADG domain-containing protein</fullName>
    </recommendedName>
</protein>
<evidence type="ECO:0000259" key="1">
    <source>
        <dbReference type="Pfam" id="PF00961"/>
    </source>
</evidence>
<dbReference type="GeneID" id="54106555"/>
<evidence type="ECO:0000313" key="2">
    <source>
        <dbReference type="EMBL" id="QIE13213.1"/>
    </source>
</evidence>
<organism evidence="2">
    <name type="scientific">Xylaria hypoxylon</name>
    <dbReference type="NCBI Taxonomy" id="37992"/>
    <lineage>
        <taxon>Eukaryota</taxon>
        <taxon>Fungi</taxon>
        <taxon>Dikarya</taxon>
        <taxon>Ascomycota</taxon>
        <taxon>Pezizomycotina</taxon>
        <taxon>Sordariomycetes</taxon>
        <taxon>Xylariomycetidae</taxon>
        <taxon>Xylariales</taxon>
        <taxon>Xylariaceae</taxon>
        <taxon>Xylaria</taxon>
    </lineage>
</organism>